<dbReference type="InterPro" id="IPR036388">
    <property type="entry name" value="WH-like_DNA-bd_sf"/>
</dbReference>
<dbReference type="GO" id="GO:0006508">
    <property type="term" value="P:proteolysis"/>
    <property type="evidence" value="ECO:0007669"/>
    <property type="project" value="InterPro"/>
</dbReference>
<dbReference type="EMBL" id="BK014818">
    <property type="protein sequence ID" value="DAD77136.1"/>
    <property type="molecule type" value="Genomic_DNA"/>
</dbReference>
<dbReference type="CDD" id="cd00090">
    <property type="entry name" value="HTH_ARSR"/>
    <property type="match status" value="1"/>
</dbReference>
<accession>A0A8S5M4S5</accession>
<dbReference type="SUPFAM" id="SSF46785">
    <property type="entry name" value="Winged helix' DNA-binding domain"/>
    <property type="match status" value="1"/>
</dbReference>
<dbReference type="GO" id="GO:0004252">
    <property type="term" value="F:serine-type endopeptidase activity"/>
    <property type="evidence" value="ECO:0007669"/>
    <property type="project" value="InterPro"/>
</dbReference>
<dbReference type="InterPro" id="IPR006199">
    <property type="entry name" value="LexA_DNA-bd_dom"/>
</dbReference>
<dbReference type="Pfam" id="PF01726">
    <property type="entry name" value="LexA_DNA_bind"/>
    <property type="match status" value="1"/>
</dbReference>
<proteinExistence type="predicted"/>
<dbReference type="Gene3D" id="1.10.10.10">
    <property type="entry name" value="Winged helix-like DNA-binding domain superfamily/Winged helix DNA-binding domain"/>
    <property type="match status" value="1"/>
</dbReference>
<evidence type="ECO:0000259" key="1">
    <source>
        <dbReference type="Pfam" id="PF01726"/>
    </source>
</evidence>
<feature type="domain" description="LexA repressor DNA-binding" evidence="1">
    <location>
        <begin position="17"/>
        <end position="73"/>
    </location>
</feature>
<evidence type="ECO:0000313" key="2">
    <source>
        <dbReference type="EMBL" id="DAD77136.1"/>
    </source>
</evidence>
<protein>
    <submittedName>
        <fullName evidence="2">LexA repressor</fullName>
    </submittedName>
</protein>
<organism evidence="2">
    <name type="scientific">Siphoviridae sp. ctMYd37</name>
    <dbReference type="NCBI Taxonomy" id="2826260"/>
    <lineage>
        <taxon>Viruses</taxon>
        <taxon>Duplodnaviria</taxon>
        <taxon>Heunggongvirae</taxon>
        <taxon>Uroviricota</taxon>
        <taxon>Caudoviricetes</taxon>
    </lineage>
</organism>
<name>A0A8S5M4S5_9CAUD</name>
<sequence>MPYNTARKYYEGIQTRKDIYLYIIRYLKEHDYPPSIPEIAAGLSISSHTVQNHFGELLESGLLETDNPGTPRAYRVTGYKFRKVKGK</sequence>
<reference evidence="2" key="1">
    <citation type="journal article" date="2021" name="Proc. Natl. Acad. Sci. U.S.A.">
        <title>A Catalog of Tens of Thousands of Viruses from Human Metagenomes Reveals Hidden Associations with Chronic Diseases.</title>
        <authorList>
            <person name="Tisza M.J."/>
            <person name="Buck C.B."/>
        </authorList>
    </citation>
    <scope>NUCLEOTIDE SEQUENCE</scope>
    <source>
        <strain evidence="2">CtMYd37</strain>
    </source>
</reference>
<dbReference type="InterPro" id="IPR011991">
    <property type="entry name" value="ArsR-like_HTH"/>
</dbReference>
<dbReference type="InterPro" id="IPR036390">
    <property type="entry name" value="WH_DNA-bd_sf"/>
</dbReference>